<reference evidence="2 3" key="1">
    <citation type="submission" date="2007-01" db="EMBL/GenBank/DDBJ databases">
        <authorList>
            <person name="Haygood M."/>
            <person name="Podell S."/>
            <person name="Anderson C."/>
            <person name="Hopkinson B."/>
            <person name="Roe K."/>
            <person name="Barbeau K."/>
            <person name="Gaasterland T."/>
            <person name="Ferriera S."/>
            <person name="Johnson J."/>
            <person name="Kravitz S."/>
            <person name="Beeson K."/>
            <person name="Sutton G."/>
            <person name="Rogers Y.-H."/>
            <person name="Friedman R."/>
            <person name="Frazier M."/>
            <person name="Venter J.C."/>
        </authorList>
    </citation>
    <scope>NUCLEOTIDE SEQUENCE [LARGE SCALE GENOMIC DNA]</scope>
    <source>
        <strain evidence="2 3">ATCC 23134</strain>
    </source>
</reference>
<keyword evidence="3" id="KW-1185">Reference proteome</keyword>
<dbReference type="OrthoDB" id="9808735at2"/>
<dbReference type="PANTHER" id="PTHR43031:SF17">
    <property type="entry name" value="SULFURTRANSFERASE YTWF-RELATED"/>
    <property type="match status" value="1"/>
</dbReference>
<dbReference type="Gene3D" id="3.40.250.10">
    <property type="entry name" value="Rhodanese-like domain"/>
    <property type="match status" value="1"/>
</dbReference>
<dbReference type="InterPro" id="IPR050229">
    <property type="entry name" value="GlpE_sulfurtransferase"/>
</dbReference>
<dbReference type="EMBL" id="AAWS01000071">
    <property type="protein sequence ID" value="EAY24390.1"/>
    <property type="molecule type" value="Genomic_DNA"/>
</dbReference>
<sequence length="99" mass="11086">MDDIRVNELKERMAKGESLHIVDVREDWEHEEANIEGSTLIPLGDLPTRLSELDNLKGEEVIVHCKSGGRSGRAKQYMTGQGFSKVRNLLGGMDEFSQS</sequence>
<protein>
    <submittedName>
        <fullName evidence="2">Rhodanese domain protein</fullName>
    </submittedName>
</protein>
<evidence type="ECO:0000259" key="1">
    <source>
        <dbReference type="PROSITE" id="PS50206"/>
    </source>
</evidence>
<dbReference type="eggNOG" id="COG0607">
    <property type="taxonomic scope" value="Bacteria"/>
</dbReference>
<dbReference type="InterPro" id="IPR001763">
    <property type="entry name" value="Rhodanese-like_dom"/>
</dbReference>
<dbReference type="Proteomes" id="UP000004095">
    <property type="component" value="Unassembled WGS sequence"/>
</dbReference>
<organism evidence="2 3">
    <name type="scientific">Microscilla marina ATCC 23134</name>
    <dbReference type="NCBI Taxonomy" id="313606"/>
    <lineage>
        <taxon>Bacteria</taxon>
        <taxon>Pseudomonadati</taxon>
        <taxon>Bacteroidota</taxon>
        <taxon>Cytophagia</taxon>
        <taxon>Cytophagales</taxon>
        <taxon>Microscillaceae</taxon>
        <taxon>Microscilla</taxon>
    </lineage>
</organism>
<dbReference type="AlphaFoldDB" id="A1ZZ10"/>
<dbReference type="CDD" id="cd00158">
    <property type="entry name" value="RHOD"/>
    <property type="match status" value="1"/>
</dbReference>
<dbReference type="SMART" id="SM00450">
    <property type="entry name" value="RHOD"/>
    <property type="match status" value="1"/>
</dbReference>
<comment type="caution">
    <text evidence="2">The sequence shown here is derived from an EMBL/GenBank/DDBJ whole genome shotgun (WGS) entry which is preliminary data.</text>
</comment>
<dbReference type="RefSeq" id="WP_002704944.1">
    <property type="nucleotide sequence ID" value="NZ_AAWS01000071.1"/>
</dbReference>
<proteinExistence type="predicted"/>
<evidence type="ECO:0000313" key="2">
    <source>
        <dbReference type="EMBL" id="EAY24390.1"/>
    </source>
</evidence>
<feature type="domain" description="Rhodanese" evidence="1">
    <location>
        <begin position="15"/>
        <end position="98"/>
    </location>
</feature>
<evidence type="ECO:0000313" key="3">
    <source>
        <dbReference type="Proteomes" id="UP000004095"/>
    </source>
</evidence>
<accession>A1ZZ10</accession>
<dbReference type="PANTHER" id="PTHR43031">
    <property type="entry name" value="FAD-DEPENDENT OXIDOREDUCTASE"/>
    <property type="match status" value="1"/>
</dbReference>
<gene>
    <name evidence="2" type="ORF">M23134_07185</name>
</gene>
<name>A1ZZ10_MICM2</name>
<dbReference type="InterPro" id="IPR036873">
    <property type="entry name" value="Rhodanese-like_dom_sf"/>
</dbReference>
<dbReference type="PROSITE" id="PS50206">
    <property type="entry name" value="RHODANESE_3"/>
    <property type="match status" value="1"/>
</dbReference>
<dbReference type="Pfam" id="PF00581">
    <property type="entry name" value="Rhodanese"/>
    <property type="match status" value="1"/>
</dbReference>
<dbReference type="SUPFAM" id="SSF52821">
    <property type="entry name" value="Rhodanese/Cell cycle control phosphatase"/>
    <property type="match status" value="1"/>
</dbReference>